<dbReference type="PROSITE" id="PS50995">
    <property type="entry name" value="HTH_MARR_2"/>
    <property type="match status" value="1"/>
</dbReference>
<dbReference type="PRINTS" id="PR00598">
    <property type="entry name" value="HTHMARR"/>
</dbReference>
<dbReference type="InterPro" id="IPR000835">
    <property type="entry name" value="HTH_MarR-typ"/>
</dbReference>
<comment type="caution">
    <text evidence="5">The sequence shown here is derived from an EMBL/GenBank/DDBJ whole genome shotgun (WGS) entry which is preliminary data.</text>
</comment>
<gene>
    <name evidence="5" type="ORF">ACFQV2_18180</name>
</gene>
<evidence type="ECO:0000256" key="3">
    <source>
        <dbReference type="ARBA" id="ARBA00023163"/>
    </source>
</evidence>
<feature type="domain" description="HTH marR-type" evidence="4">
    <location>
        <begin position="23"/>
        <end position="158"/>
    </location>
</feature>
<proteinExistence type="predicted"/>
<dbReference type="PANTHER" id="PTHR42756:SF1">
    <property type="entry name" value="TRANSCRIPTIONAL REPRESSOR OF EMRAB OPERON"/>
    <property type="match status" value="1"/>
</dbReference>
<dbReference type="Gene3D" id="1.10.10.10">
    <property type="entry name" value="Winged helix-like DNA-binding domain superfamily/Winged helix DNA-binding domain"/>
    <property type="match status" value="1"/>
</dbReference>
<keyword evidence="1" id="KW-0805">Transcription regulation</keyword>
<accession>A0ABW2TPQ8</accession>
<dbReference type="Pfam" id="PF12802">
    <property type="entry name" value="MarR_2"/>
    <property type="match status" value="1"/>
</dbReference>
<name>A0ABW2TPQ8_9PSEU</name>
<dbReference type="InterPro" id="IPR036388">
    <property type="entry name" value="WH-like_DNA-bd_sf"/>
</dbReference>
<evidence type="ECO:0000256" key="1">
    <source>
        <dbReference type="ARBA" id="ARBA00023015"/>
    </source>
</evidence>
<sequence>MADHVDLVLAQWHAERPDLDVSPMGVIGRLSRLARLVDGELGKTFAAHGLDRASFDVLATLRRSGPPYRLTPTELLRSSMVTSGAITQRLDRLEARGLVARTPSERDGRGVVVALTDAGRALLDETLPDHLATEHRLLSALSRASRTTWRRPSSDCWSPWTTNRARRDAVASRRAPLRTYRLVRKGPVTS</sequence>
<evidence type="ECO:0000256" key="2">
    <source>
        <dbReference type="ARBA" id="ARBA00023125"/>
    </source>
</evidence>
<dbReference type="SUPFAM" id="SSF46785">
    <property type="entry name" value="Winged helix' DNA-binding domain"/>
    <property type="match status" value="1"/>
</dbReference>
<reference evidence="6" key="1">
    <citation type="journal article" date="2019" name="Int. J. Syst. Evol. Microbiol.">
        <title>The Global Catalogue of Microorganisms (GCM) 10K type strain sequencing project: providing services to taxonomists for standard genome sequencing and annotation.</title>
        <authorList>
            <consortium name="The Broad Institute Genomics Platform"/>
            <consortium name="The Broad Institute Genome Sequencing Center for Infectious Disease"/>
            <person name="Wu L."/>
            <person name="Ma J."/>
        </authorList>
    </citation>
    <scope>NUCLEOTIDE SEQUENCE [LARGE SCALE GENOMIC DNA]</scope>
    <source>
        <strain evidence="6">JCM 17695</strain>
    </source>
</reference>
<evidence type="ECO:0000313" key="5">
    <source>
        <dbReference type="EMBL" id="MFC7615149.1"/>
    </source>
</evidence>
<dbReference type="SMART" id="SM00347">
    <property type="entry name" value="HTH_MARR"/>
    <property type="match status" value="1"/>
</dbReference>
<evidence type="ECO:0000259" key="4">
    <source>
        <dbReference type="PROSITE" id="PS50995"/>
    </source>
</evidence>
<organism evidence="5 6">
    <name type="scientific">Actinokineospora soli</name>
    <dbReference type="NCBI Taxonomy" id="1048753"/>
    <lineage>
        <taxon>Bacteria</taxon>
        <taxon>Bacillati</taxon>
        <taxon>Actinomycetota</taxon>
        <taxon>Actinomycetes</taxon>
        <taxon>Pseudonocardiales</taxon>
        <taxon>Pseudonocardiaceae</taxon>
        <taxon>Actinokineospora</taxon>
    </lineage>
</organism>
<dbReference type="EMBL" id="JBHTEY010000004">
    <property type="protein sequence ID" value="MFC7615149.1"/>
    <property type="molecule type" value="Genomic_DNA"/>
</dbReference>
<dbReference type="Proteomes" id="UP001596512">
    <property type="component" value="Unassembled WGS sequence"/>
</dbReference>
<protein>
    <submittedName>
        <fullName evidence="5">MarR family winged helix-turn-helix transcriptional regulator</fullName>
    </submittedName>
</protein>
<dbReference type="InterPro" id="IPR036390">
    <property type="entry name" value="WH_DNA-bd_sf"/>
</dbReference>
<keyword evidence="3" id="KW-0804">Transcription</keyword>
<keyword evidence="2" id="KW-0238">DNA-binding</keyword>
<keyword evidence="6" id="KW-1185">Reference proteome</keyword>
<dbReference type="PANTHER" id="PTHR42756">
    <property type="entry name" value="TRANSCRIPTIONAL REGULATOR, MARR"/>
    <property type="match status" value="1"/>
</dbReference>
<evidence type="ECO:0000313" key="6">
    <source>
        <dbReference type="Proteomes" id="UP001596512"/>
    </source>
</evidence>